<evidence type="ECO:0000313" key="3">
    <source>
        <dbReference type="RefSeq" id="XP_060671092.1"/>
    </source>
</evidence>
<keyword evidence="1" id="KW-0472">Membrane</keyword>
<reference evidence="3" key="1">
    <citation type="submission" date="2025-08" db="UniProtKB">
        <authorList>
            <consortium name="RefSeq"/>
        </authorList>
    </citation>
    <scope>IDENTIFICATION</scope>
    <source>
        <tissue evidence="3">Seedling</tissue>
    </source>
</reference>
<keyword evidence="2" id="KW-1185">Reference proteome</keyword>
<name>A0ABM4A2Y0_ZIZJJ</name>
<keyword evidence="1" id="KW-1133">Transmembrane helix</keyword>
<sequence>MKRLKGIDAEAFTKMMFLDGCFILEFIRWLLGVEEYYDIGMNNEDIANVKRDLFLLENQLPYIVLEELMGHELYIWKGRIKNFITMCRRLPPAVKPWMSGASNYFSRSPYHLLDMTRTRFVKQSATLPSRRRQVRYMILSALLRVVCHCMGIWFSPNKTATPSATSDWYSYHSARELRSMGIWFRPNKTGSFSDVKFESQLFIRGVLTLPPILIDASTKSLLLNMLALESSYTNLEDKKCVTSYMCFMDSLIDNAEDVMILRSQNVIVNCLGTDQDVADLFNDIAIHLIPDPHLYAEAKRGIQKYCNSKFQQWMAECYNNHFRSPWTLLALCGAISVILLTAAQTFLAAWHPKIE</sequence>
<protein>
    <submittedName>
        <fullName evidence="3">UPF0481 protein At3g47200-like</fullName>
    </submittedName>
</protein>
<dbReference type="InterPro" id="IPR004158">
    <property type="entry name" value="DUF247_pln"/>
</dbReference>
<dbReference type="PANTHER" id="PTHR31549">
    <property type="entry name" value="PROTEIN, PUTATIVE (DUF247)-RELATED-RELATED"/>
    <property type="match status" value="1"/>
</dbReference>
<dbReference type="Pfam" id="PF03140">
    <property type="entry name" value="DUF247"/>
    <property type="match status" value="1"/>
</dbReference>
<gene>
    <name evidence="3" type="primary">LOC132800809</name>
</gene>
<dbReference type="GeneID" id="132800809"/>
<organism evidence="2 3">
    <name type="scientific">Ziziphus jujuba</name>
    <name type="common">Chinese jujube</name>
    <name type="synonym">Ziziphus sativa</name>
    <dbReference type="NCBI Taxonomy" id="326968"/>
    <lineage>
        <taxon>Eukaryota</taxon>
        <taxon>Viridiplantae</taxon>
        <taxon>Streptophyta</taxon>
        <taxon>Embryophyta</taxon>
        <taxon>Tracheophyta</taxon>
        <taxon>Spermatophyta</taxon>
        <taxon>Magnoliopsida</taxon>
        <taxon>eudicotyledons</taxon>
        <taxon>Gunneridae</taxon>
        <taxon>Pentapetalae</taxon>
        <taxon>rosids</taxon>
        <taxon>fabids</taxon>
        <taxon>Rosales</taxon>
        <taxon>Rhamnaceae</taxon>
        <taxon>Paliureae</taxon>
        <taxon>Ziziphus</taxon>
    </lineage>
</organism>
<dbReference type="Proteomes" id="UP001652623">
    <property type="component" value="Chromosome 2"/>
</dbReference>
<dbReference type="RefSeq" id="XP_060671092.1">
    <property type="nucleotide sequence ID" value="XM_060815109.1"/>
</dbReference>
<proteinExistence type="predicted"/>
<evidence type="ECO:0000256" key="1">
    <source>
        <dbReference type="SAM" id="Phobius"/>
    </source>
</evidence>
<evidence type="ECO:0000313" key="2">
    <source>
        <dbReference type="Proteomes" id="UP001652623"/>
    </source>
</evidence>
<dbReference type="PANTHER" id="PTHR31549:SF149">
    <property type="entry name" value="ISOPRENOID SYNTHASE DOMAIN-CONTAINING PROTEIN"/>
    <property type="match status" value="1"/>
</dbReference>
<accession>A0ABM4A2Y0</accession>
<keyword evidence="1" id="KW-0812">Transmembrane</keyword>
<feature type="transmembrane region" description="Helical" evidence="1">
    <location>
        <begin position="326"/>
        <end position="350"/>
    </location>
</feature>